<evidence type="ECO:0000313" key="2">
    <source>
        <dbReference type="EMBL" id="MFC6789713.1"/>
    </source>
</evidence>
<evidence type="ECO:0000256" key="1">
    <source>
        <dbReference type="SAM" id="Phobius"/>
    </source>
</evidence>
<reference evidence="3" key="1">
    <citation type="journal article" date="2019" name="Int. J. Syst. Evol. Microbiol.">
        <title>The Global Catalogue of Microorganisms (GCM) 10K type strain sequencing project: providing services to taxonomists for standard genome sequencing and annotation.</title>
        <authorList>
            <consortium name="The Broad Institute Genomics Platform"/>
            <consortium name="The Broad Institute Genome Sequencing Center for Infectious Disease"/>
            <person name="Wu L."/>
            <person name="Ma J."/>
        </authorList>
    </citation>
    <scope>NUCLEOTIDE SEQUENCE [LARGE SCALE GENOMIC DNA]</scope>
    <source>
        <strain evidence="3">CCUG 48316</strain>
    </source>
</reference>
<gene>
    <name evidence="2" type="ORF">ACFQE0_08845</name>
</gene>
<evidence type="ECO:0000313" key="3">
    <source>
        <dbReference type="Proteomes" id="UP001596292"/>
    </source>
</evidence>
<keyword evidence="3" id="KW-1185">Reference proteome</keyword>
<keyword evidence="1" id="KW-1133">Transmembrane helix</keyword>
<proteinExistence type="predicted"/>
<sequence length="94" mass="9731">MIRKPTEVWGRESAVVTGARSAAVAGAAAARAGTYYMRGLICWSFALLWGFAALAGGLLAGSLPTLLGVGAMAAFMAWSGKRLSSASRLLETPR</sequence>
<dbReference type="RefSeq" id="WP_378968857.1">
    <property type="nucleotide sequence ID" value="NZ_JBHSWN010000001.1"/>
</dbReference>
<comment type="caution">
    <text evidence="2">The sequence shown here is derived from an EMBL/GenBank/DDBJ whole genome shotgun (WGS) entry which is preliminary data.</text>
</comment>
<accession>A0ABW2BH27</accession>
<organism evidence="2 3">
    <name type="scientific">Methylobacterium komagatae</name>
    <dbReference type="NCBI Taxonomy" id="374425"/>
    <lineage>
        <taxon>Bacteria</taxon>
        <taxon>Pseudomonadati</taxon>
        <taxon>Pseudomonadota</taxon>
        <taxon>Alphaproteobacteria</taxon>
        <taxon>Hyphomicrobiales</taxon>
        <taxon>Methylobacteriaceae</taxon>
        <taxon>Methylobacterium</taxon>
    </lineage>
</organism>
<keyword evidence="1" id="KW-0812">Transmembrane</keyword>
<feature type="transmembrane region" description="Helical" evidence="1">
    <location>
        <begin position="35"/>
        <end position="52"/>
    </location>
</feature>
<keyword evidence="1" id="KW-0472">Membrane</keyword>
<name>A0ABW2BH27_9HYPH</name>
<dbReference type="EMBL" id="JBHSWN010000001">
    <property type="protein sequence ID" value="MFC6789713.1"/>
    <property type="molecule type" value="Genomic_DNA"/>
</dbReference>
<dbReference type="Proteomes" id="UP001596292">
    <property type="component" value="Unassembled WGS sequence"/>
</dbReference>
<protein>
    <submittedName>
        <fullName evidence="2">Uncharacterized protein</fullName>
    </submittedName>
</protein>